<keyword evidence="2" id="KW-1185">Reference proteome</keyword>
<reference evidence="2" key="1">
    <citation type="journal article" date="2019" name="Int. J. Syst. Evol. Microbiol.">
        <title>The Global Catalogue of Microorganisms (GCM) 10K type strain sequencing project: providing services to taxonomists for standard genome sequencing and annotation.</title>
        <authorList>
            <consortium name="The Broad Institute Genomics Platform"/>
            <consortium name="The Broad Institute Genome Sequencing Center for Infectious Disease"/>
            <person name="Wu L."/>
            <person name="Ma J."/>
        </authorList>
    </citation>
    <scope>NUCLEOTIDE SEQUENCE [LARGE SCALE GENOMIC DNA]</scope>
    <source>
        <strain evidence="2">CCM 8896</strain>
    </source>
</reference>
<accession>A0ABW4J8E4</accession>
<name>A0ABW4J8E4_9LACO</name>
<proteinExistence type="predicted"/>
<sequence>MITKYQQLDLIEEITRVDGSTYYEVANIFMNGRAELAVIRGLLKKVRILQLNIAHSTAVDIYEKYINETYDFPEEDFDTWVEWAKPEGKIRDAVDEILKANHIG</sequence>
<protein>
    <submittedName>
        <fullName evidence="1">Uncharacterized protein</fullName>
    </submittedName>
</protein>
<evidence type="ECO:0000313" key="1">
    <source>
        <dbReference type="EMBL" id="MFD1671705.1"/>
    </source>
</evidence>
<comment type="caution">
    <text evidence="1">The sequence shown here is derived from an EMBL/GenBank/DDBJ whole genome shotgun (WGS) entry which is preliminary data.</text>
</comment>
<organism evidence="1 2">
    <name type="scientific">Agrilactobacillus yilanensis</name>
    <dbReference type="NCBI Taxonomy" id="2485997"/>
    <lineage>
        <taxon>Bacteria</taxon>
        <taxon>Bacillati</taxon>
        <taxon>Bacillota</taxon>
        <taxon>Bacilli</taxon>
        <taxon>Lactobacillales</taxon>
        <taxon>Lactobacillaceae</taxon>
        <taxon>Agrilactobacillus</taxon>
    </lineage>
</organism>
<dbReference type="EMBL" id="JBHTOP010000022">
    <property type="protein sequence ID" value="MFD1671705.1"/>
    <property type="molecule type" value="Genomic_DNA"/>
</dbReference>
<gene>
    <name evidence="1" type="ORF">ACFQ5M_06350</name>
</gene>
<dbReference type="Proteomes" id="UP001597267">
    <property type="component" value="Unassembled WGS sequence"/>
</dbReference>
<evidence type="ECO:0000313" key="2">
    <source>
        <dbReference type="Proteomes" id="UP001597267"/>
    </source>
</evidence>
<dbReference type="RefSeq" id="WP_125713700.1">
    <property type="nucleotide sequence ID" value="NZ_JBHTOP010000022.1"/>
</dbReference>